<reference evidence="1 2" key="1">
    <citation type="journal article" date="2016" name="Mol. Biol. Evol.">
        <title>Comparative Genomics of Early-Diverging Mushroom-Forming Fungi Provides Insights into the Origins of Lignocellulose Decay Capabilities.</title>
        <authorList>
            <person name="Nagy L.G."/>
            <person name="Riley R."/>
            <person name="Tritt A."/>
            <person name="Adam C."/>
            <person name="Daum C."/>
            <person name="Floudas D."/>
            <person name="Sun H."/>
            <person name="Yadav J.S."/>
            <person name="Pangilinan J."/>
            <person name="Larsson K.H."/>
            <person name="Matsuura K."/>
            <person name="Barry K."/>
            <person name="Labutti K."/>
            <person name="Kuo R."/>
            <person name="Ohm R.A."/>
            <person name="Bhattacharya S.S."/>
            <person name="Shirouzu T."/>
            <person name="Yoshinaga Y."/>
            <person name="Martin F.M."/>
            <person name="Grigoriev I.V."/>
            <person name="Hibbett D.S."/>
        </authorList>
    </citation>
    <scope>NUCLEOTIDE SEQUENCE [LARGE SCALE GENOMIC DNA]</scope>
    <source>
        <strain evidence="1 2">HHB12029</strain>
    </source>
</reference>
<sequence length="52" mass="5997">MVHITHSQVIENDTDIPIGRYATDRCEFANRSFCAVHQVPHWQLQKDVACSK</sequence>
<name>A0A165ZS05_EXIGL</name>
<gene>
    <name evidence="1" type="ORF">EXIGLDRAFT_257129</name>
</gene>
<organism evidence="1 2">
    <name type="scientific">Exidia glandulosa HHB12029</name>
    <dbReference type="NCBI Taxonomy" id="1314781"/>
    <lineage>
        <taxon>Eukaryota</taxon>
        <taxon>Fungi</taxon>
        <taxon>Dikarya</taxon>
        <taxon>Basidiomycota</taxon>
        <taxon>Agaricomycotina</taxon>
        <taxon>Agaricomycetes</taxon>
        <taxon>Auriculariales</taxon>
        <taxon>Exidiaceae</taxon>
        <taxon>Exidia</taxon>
    </lineage>
</organism>
<protein>
    <submittedName>
        <fullName evidence="1">Uncharacterized protein</fullName>
    </submittedName>
</protein>
<evidence type="ECO:0000313" key="2">
    <source>
        <dbReference type="Proteomes" id="UP000077266"/>
    </source>
</evidence>
<dbReference type="AlphaFoldDB" id="A0A165ZS05"/>
<keyword evidence="2" id="KW-1185">Reference proteome</keyword>
<accession>A0A165ZS05</accession>
<dbReference type="InParanoid" id="A0A165ZS05"/>
<dbReference type="Proteomes" id="UP000077266">
    <property type="component" value="Unassembled WGS sequence"/>
</dbReference>
<dbReference type="EMBL" id="KV426190">
    <property type="protein sequence ID" value="KZV85379.1"/>
    <property type="molecule type" value="Genomic_DNA"/>
</dbReference>
<evidence type="ECO:0000313" key="1">
    <source>
        <dbReference type="EMBL" id="KZV85379.1"/>
    </source>
</evidence>
<proteinExistence type="predicted"/>